<reference evidence="6 7" key="1">
    <citation type="submission" date="2020-06" db="EMBL/GenBank/DDBJ databases">
        <authorList>
            <consortium name="Wellcome Sanger Institute Data Sharing"/>
        </authorList>
    </citation>
    <scope>NUCLEOTIDE SEQUENCE [LARGE SCALE GENOMIC DNA]</scope>
</reference>
<evidence type="ECO:0000256" key="3">
    <source>
        <dbReference type="ARBA" id="ARBA00022525"/>
    </source>
</evidence>
<comment type="similarity">
    <text evidence="2">Belongs to the CART family.</text>
</comment>
<accession>A0AAY4BQ27</accession>
<dbReference type="GeneTree" id="ENSGT00390000018319"/>
<dbReference type="PANTHER" id="PTHR16655">
    <property type="entry name" value="COCAINE AND AMPHETAMINE REGULATED TRANSCRIPT PROTEIN"/>
    <property type="match status" value="1"/>
</dbReference>
<sequence>MESSNLWTRVVLYAVLFSAVCAADTNDSDMEVDLETRAIRDFYPKDPNLTSEKQLLGALQEVLEKLQTKRVPPWEKKLGQVPTCKFGEPCAVRKGARLGKMCECPPLTLCHPIVLKCF</sequence>
<dbReference type="Pfam" id="PF06373">
    <property type="entry name" value="CART"/>
    <property type="match status" value="1"/>
</dbReference>
<reference evidence="6" key="3">
    <citation type="submission" date="2025-09" db="UniProtKB">
        <authorList>
            <consortium name="Ensembl"/>
        </authorList>
    </citation>
    <scope>IDENTIFICATION</scope>
</reference>
<dbReference type="GO" id="GO:0005615">
    <property type="term" value="C:extracellular space"/>
    <property type="evidence" value="ECO:0007669"/>
    <property type="project" value="InterPro"/>
</dbReference>
<dbReference type="InterPro" id="IPR009106">
    <property type="entry name" value="CART"/>
</dbReference>
<dbReference type="GO" id="GO:0009267">
    <property type="term" value="P:cellular response to starvation"/>
    <property type="evidence" value="ECO:0007669"/>
    <property type="project" value="InterPro"/>
</dbReference>
<proteinExistence type="inferred from homology"/>
<dbReference type="SUPFAM" id="SSF64546">
    <property type="entry name" value="Satiety factor CART (cocaine and amphetamine regulated transcript)"/>
    <property type="match status" value="1"/>
</dbReference>
<dbReference type="AlphaFoldDB" id="A0AAY4BQ27"/>
<dbReference type="GeneID" id="114766580"/>
<name>A0AAY4BQ27_9TELE</name>
<dbReference type="GO" id="GO:0008343">
    <property type="term" value="P:adult feeding behavior"/>
    <property type="evidence" value="ECO:0007669"/>
    <property type="project" value="InterPro"/>
</dbReference>
<comment type="subcellular location">
    <subcellularLocation>
        <location evidence="1">Secreted</location>
    </subcellularLocation>
</comment>
<keyword evidence="5" id="KW-0732">Signal</keyword>
<dbReference type="Proteomes" id="UP000694580">
    <property type="component" value="Chromosome 17"/>
</dbReference>
<feature type="signal peptide" evidence="5">
    <location>
        <begin position="1"/>
        <end position="22"/>
    </location>
</feature>
<dbReference type="CDD" id="cd22741">
    <property type="entry name" value="CART_CTD-like"/>
    <property type="match status" value="1"/>
</dbReference>
<evidence type="ECO:0000256" key="1">
    <source>
        <dbReference type="ARBA" id="ARBA00004613"/>
    </source>
</evidence>
<protein>
    <recommendedName>
        <fullName evidence="8">Cocaine- and amphetamine-regulated transcript protein</fullName>
    </recommendedName>
</protein>
<keyword evidence="4" id="KW-1015">Disulfide bond</keyword>
<keyword evidence="3" id="KW-0964">Secreted</keyword>
<evidence type="ECO:0000313" key="7">
    <source>
        <dbReference type="Proteomes" id="UP000694580"/>
    </source>
</evidence>
<evidence type="ECO:0000256" key="2">
    <source>
        <dbReference type="ARBA" id="ARBA00005294"/>
    </source>
</evidence>
<dbReference type="Gene3D" id="4.10.40.30">
    <property type="entry name" value="CART, C-terminal domain"/>
    <property type="match status" value="1"/>
</dbReference>
<evidence type="ECO:0008006" key="8">
    <source>
        <dbReference type="Google" id="ProtNLM"/>
    </source>
</evidence>
<organism evidence="6 7">
    <name type="scientific">Denticeps clupeoides</name>
    <name type="common">denticle herring</name>
    <dbReference type="NCBI Taxonomy" id="299321"/>
    <lineage>
        <taxon>Eukaryota</taxon>
        <taxon>Metazoa</taxon>
        <taxon>Chordata</taxon>
        <taxon>Craniata</taxon>
        <taxon>Vertebrata</taxon>
        <taxon>Euteleostomi</taxon>
        <taxon>Actinopterygii</taxon>
        <taxon>Neopterygii</taxon>
        <taxon>Teleostei</taxon>
        <taxon>Clupei</taxon>
        <taxon>Clupeiformes</taxon>
        <taxon>Denticipitoidei</taxon>
        <taxon>Denticipitidae</taxon>
        <taxon>Denticeps</taxon>
    </lineage>
</organism>
<feature type="chain" id="PRO_5044295647" description="Cocaine- and amphetamine-regulated transcript protein" evidence="5">
    <location>
        <begin position="23"/>
        <end position="118"/>
    </location>
</feature>
<evidence type="ECO:0000313" key="6">
    <source>
        <dbReference type="Ensembl" id="ENSDCDP00010022993.1"/>
    </source>
</evidence>
<evidence type="ECO:0000256" key="4">
    <source>
        <dbReference type="ARBA" id="ARBA00023157"/>
    </source>
</evidence>
<dbReference type="PANTHER" id="PTHR16655:SF5">
    <property type="entry name" value="COCAINE- AND AMPHETAMINE-REGULATED TRANSCRIPT 2-RELATED"/>
    <property type="match status" value="1"/>
</dbReference>
<dbReference type="GO" id="GO:0007186">
    <property type="term" value="P:G protein-coupled receptor signaling pathway"/>
    <property type="evidence" value="ECO:0007669"/>
    <property type="project" value="InterPro"/>
</dbReference>
<gene>
    <name evidence="6" type="primary">cart2</name>
</gene>
<dbReference type="InterPro" id="IPR036722">
    <property type="entry name" value="CART_C_sf"/>
</dbReference>
<keyword evidence="7" id="KW-1185">Reference proteome</keyword>
<dbReference type="Ensembl" id="ENSDCDT00010027516.1">
    <property type="protein sequence ID" value="ENSDCDP00010022993.1"/>
    <property type="gene ID" value="ENSDCDG00010013635.1"/>
</dbReference>
<evidence type="ECO:0000256" key="5">
    <source>
        <dbReference type="SAM" id="SignalP"/>
    </source>
</evidence>
<dbReference type="GO" id="GO:0005184">
    <property type="term" value="F:neuropeptide hormone activity"/>
    <property type="evidence" value="ECO:0007669"/>
    <property type="project" value="InterPro"/>
</dbReference>
<dbReference type="RefSeq" id="XP_028813309.1">
    <property type="nucleotide sequence ID" value="XM_028957476.1"/>
</dbReference>
<reference evidence="6" key="2">
    <citation type="submission" date="2025-08" db="UniProtKB">
        <authorList>
            <consortium name="Ensembl"/>
        </authorList>
    </citation>
    <scope>IDENTIFICATION</scope>
</reference>
<dbReference type="GO" id="GO:0032099">
    <property type="term" value="P:negative regulation of appetite"/>
    <property type="evidence" value="ECO:0007669"/>
    <property type="project" value="InterPro"/>
</dbReference>
<dbReference type="GO" id="GO:0043410">
    <property type="term" value="P:positive regulation of MAPK cascade"/>
    <property type="evidence" value="ECO:0007669"/>
    <property type="project" value="InterPro"/>
</dbReference>